<dbReference type="AlphaFoldDB" id="A0AA38SDV8"/>
<dbReference type="PANTHER" id="PTHR11697:SF230">
    <property type="entry name" value="ZINC FINGER, MYM DOMAIN CONTAINING 1"/>
    <property type="match status" value="1"/>
</dbReference>
<name>A0AA38SDV8_9ASTR</name>
<dbReference type="InterPro" id="IPR012337">
    <property type="entry name" value="RNaseH-like_sf"/>
</dbReference>
<dbReference type="SUPFAM" id="SSF53098">
    <property type="entry name" value="Ribonuclease H-like"/>
    <property type="match status" value="1"/>
</dbReference>
<organism evidence="2 3">
    <name type="scientific">Centaurea solstitialis</name>
    <name type="common">yellow star-thistle</name>
    <dbReference type="NCBI Taxonomy" id="347529"/>
    <lineage>
        <taxon>Eukaryota</taxon>
        <taxon>Viridiplantae</taxon>
        <taxon>Streptophyta</taxon>
        <taxon>Embryophyta</taxon>
        <taxon>Tracheophyta</taxon>
        <taxon>Spermatophyta</taxon>
        <taxon>Magnoliopsida</taxon>
        <taxon>eudicotyledons</taxon>
        <taxon>Gunneridae</taxon>
        <taxon>Pentapetalae</taxon>
        <taxon>asterids</taxon>
        <taxon>campanulids</taxon>
        <taxon>Asterales</taxon>
        <taxon>Asteraceae</taxon>
        <taxon>Carduoideae</taxon>
        <taxon>Cardueae</taxon>
        <taxon>Centaureinae</taxon>
        <taxon>Centaurea</taxon>
    </lineage>
</organism>
<dbReference type="InterPro" id="IPR025398">
    <property type="entry name" value="DUF4371"/>
</dbReference>
<proteinExistence type="predicted"/>
<dbReference type="PANTHER" id="PTHR11697">
    <property type="entry name" value="GENERAL TRANSCRIPTION FACTOR 2-RELATED ZINC FINGER PROTEIN"/>
    <property type="match status" value="1"/>
</dbReference>
<dbReference type="SMART" id="SM00597">
    <property type="entry name" value="ZnF_TTF"/>
    <property type="match status" value="1"/>
</dbReference>
<evidence type="ECO:0000313" key="2">
    <source>
        <dbReference type="EMBL" id="KAJ9541079.1"/>
    </source>
</evidence>
<accession>A0AA38SDV8</accession>
<reference evidence="2" key="1">
    <citation type="submission" date="2023-03" db="EMBL/GenBank/DDBJ databases">
        <title>Chromosome-scale reference genome and RAD-based genetic map of yellow starthistle (Centaurea solstitialis) reveal putative structural variation and QTLs associated with invader traits.</title>
        <authorList>
            <person name="Reatini B."/>
            <person name="Cang F.A."/>
            <person name="Jiang Q."/>
            <person name="Mckibben M.T.W."/>
            <person name="Barker M.S."/>
            <person name="Rieseberg L.H."/>
            <person name="Dlugosch K.M."/>
        </authorList>
    </citation>
    <scope>NUCLEOTIDE SEQUENCE</scope>
    <source>
        <strain evidence="2">CAN-66</strain>
        <tissue evidence="2">Leaf</tissue>
    </source>
</reference>
<dbReference type="EMBL" id="JARYMX010000007">
    <property type="protein sequence ID" value="KAJ9541079.1"/>
    <property type="molecule type" value="Genomic_DNA"/>
</dbReference>
<comment type="caution">
    <text evidence="2">The sequence shown here is derived from an EMBL/GenBank/DDBJ whole genome shotgun (WGS) entry which is preliminary data.</text>
</comment>
<dbReference type="InterPro" id="IPR055298">
    <property type="entry name" value="AtLOH3-like"/>
</dbReference>
<keyword evidence="3" id="KW-1185">Reference proteome</keyword>
<dbReference type="InterPro" id="IPR006580">
    <property type="entry name" value="Znf_TTF"/>
</dbReference>
<dbReference type="Proteomes" id="UP001172457">
    <property type="component" value="Chromosome 7"/>
</dbReference>
<feature type="domain" description="TTF-type" evidence="1">
    <location>
        <begin position="81"/>
        <end position="175"/>
    </location>
</feature>
<gene>
    <name evidence="2" type="ORF">OSB04_027585</name>
</gene>
<dbReference type="Pfam" id="PF14291">
    <property type="entry name" value="DUF4371"/>
    <property type="match status" value="1"/>
</dbReference>
<evidence type="ECO:0000313" key="3">
    <source>
        <dbReference type="Proteomes" id="UP001172457"/>
    </source>
</evidence>
<protein>
    <recommendedName>
        <fullName evidence="1">TTF-type domain-containing protein</fullName>
    </recommendedName>
</protein>
<sequence>MDKILAKRKAIEDLSVETIVESSKQSRIEINLADLPTDPGLRIRIWDYNPNIRDEVRRAYLLKGPCQPRKHEFPYTIFGSKPRRFNPAWFDEFSNWLEYSVNQNAAYCLCCYLFKPNIGAQAGGDSFVCLGFKNWSRKDKLRIHVGGVNSAHNNAWSKCAVLLDQKQHMEALMIKHPEQSNIDYKIHLNASIDCVRFLLRQGIAFRGHVECEPSSNRGNFVELLQFLANHNKSIEAVTFKNDAESLKLTSPDIQKAILNAVATETMELVRSDIGDDFFSVHIDECYDVSVKEQLSVVVRYVDKKGHIIERFLGIEHVPNATPISLMKALDDLFSRHRLSISSLRGQSYDGASNMQVELRGLQTTILDENRSAYYVHCFAHQLQLTLVVVAKNHLNITRLFLLLNKVVNVVRGSCKHHDHLREKQAAKVIKELNLGGARSDRGLNQETSHVKAGDTHGRSHYDILVSMIILFPSVIDVLEIIEEDGLTQEQKNEANMLSNSLQDFDFIFCLHFMRTLLGITNELSQALQRKEEDVVNAMNLVGICKKQLKDLRDDGWDFMLKQVTLFCKKHDIDVCNMDGMFLLSGRSRLKAPDKTNLHYYRVELFYGVIDLQLTELENRFSQTSTDLLISMACLNPSNSFSAFDKNKVIDFARFYPNDFSEIELLMLDDQLETYILDMQTSADFSDLKGIGDLARKMVETKKDKVYTLVYMLIKLALILPVATATVERTFSAMSVVKNRLLDGMGDRWMNDALVAYIEKDVLANVDNENIIDRIQKMNL</sequence>
<evidence type="ECO:0000259" key="1">
    <source>
        <dbReference type="SMART" id="SM00597"/>
    </source>
</evidence>